<name>A0A5P2D615_STRVZ</name>
<proteinExistence type="inferred from homology"/>
<dbReference type="PANTHER" id="PTHR44942:SF4">
    <property type="entry name" value="METHYLTRANSFERASE TYPE 11 DOMAIN-CONTAINING PROTEIN"/>
    <property type="match status" value="1"/>
</dbReference>
<protein>
    <submittedName>
        <fullName evidence="5">SAM-dependent methyltransferase</fullName>
    </submittedName>
</protein>
<dbReference type="InterPro" id="IPR013216">
    <property type="entry name" value="Methyltransf_11"/>
</dbReference>
<dbReference type="InterPro" id="IPR051052">
    <property type="entry name" value="Diverse_substrate_MTase"/>
</dbReference>
<keyword evidence="2 5" id="KW-0489">Methyltransferase</keyword>
<evidence type="ECO:0000313" key="5">
    <source>
        <dbReference type="EMBL" id="QES50622.1"/>
    </source>
</evidence>
<dbReference type="GO" id="GO:0008757">
    <property type="term" value="F:S-adenosylmethionine-dependent methyltransferase activity"/>
    <property type="evidence" value="ECO:0007669"/>
    <property type="project" value="InterPro"/>
</dbReference>
<dbReference type="PANTHER" id="PTHR44942">
    <property type="entry name" value="METHYLTRANSF_11 DOMAIN-CONTAINING PROTEIN"/>
    <property type="match status" value="1"/>
</dbReference>
<evidence type="ECO:0000256" key="1">
    <source>
        <dbReference type="ARBA" id="ARBA00008361"/>
    </source>
</evidence>
<dbReference type="InterPro" id="IPR029063">
    <property type="entry name" value="SAM-dependent_MTases_sf"/>
</dbReference>
<sequence>MTRPSSEIRARSFSRAAARYGTYRPPYPAPLFDTLEQVSGRALRDARVADVGAGTGIATAQLRDRGARVVGVEPGEGMAVEFRRRLPGVPVVRGDGNRLPLRDGSLDFLTYAQSFHWTDPARSVPEAARVLRPGGALALFWNEPDVSVPWIAEQNARLTARFGEGWYIADHTVPDTDLGLGFSDHTLTWSRRIPIGTHLAKLSTHSLFLTVGPEGEEFLAAERALLAARFPSGEVEEQYSVALRIAVRRPD</sequence>
<evidence type="ECO:0000259" key="4">
    <source>
        <dbReference type="Pfam" id="PF08241"/>
    </source>
</evidence>
<evidence type="ECO:0000313" key="6">
    <source>
        <dbReference type="Proteomes" id="UP000325211"/>
    </source>
</evidence>
<organism evidence="5 6">
    <name type="scientific">Streptomyces venezuelae</name>
    <dbReference type="NCBI Taxonomy" id="54571"/>
    <lineage>
        <taxon>Bacteria</taxon>
        <taxon>Bacillati</taxon>
        <taxon>Actinomycetota</taxon>
        <taxon>Actinomycetes</taxon>
        <taxon>Kitasatosporales</taxon>
        <taxon>Streptomycetaceae</taxon>
        <taxon>Streptomyces</taxon>
    </lineage>
</organism>
<dbReference type="Pfam" id="PF08241">
    <property type="entry name" value="Methyltransf_11"/>
    <property type="match status" value="1"/>
</dbReference>
<dbReference type="AlphaFoldDB" id="A0A5P2D615"/>
<gene>
    <name evidence="5" type="ORF">DEJ50_25100</name>
</gene>
<evidence type="ECO:0000256" key="2">
    <source>
        <dbReference type="ARBA" id="ARBA00022603"/>
    </source>
</evidence>
<keyword evidence="3 5" id="KW-0808">Transferase</keyword>
<dbReference type="EMBL" id="CP029190">
    <property type="protein sequence ID" value="QES50622.1"/>
    <property type="molecule type" value="Genomic_DNA"/>
</dbReference>
<dbReference type="Proteomes" id="UP000325211">
    <property type="component" value="Chromosome"/>
</dbReference>
<accession>A0A5P2D615</accession>
<dbReference type="GO" id="GO:0032259">
    <property type="term" value="P:methylation"/>
    <property type="evidence" value="ECO:0007669"/>
    <property type="project" value="UniProtKB-KW"/>
</dbReference>
<dbReference type="OrthoDB" id="9797252at2"/>
<dbReference type="CDD" id="cd02440">
    <property type="entry name" value="AdoMet_MTases"/>
    <property type="match status" value="1"/>
</dbReference>
<reference evidence="5 6" key="1">
    <citation type="submission" date="2018-05" db="EMBL/GenBank/DDBJ databases">
        <title>Streptomyces venezuelae.</title>
        <authorList>
            <person name="Kim W."/>
            <person name="Lee N."/>
            <person name="Cho B.-K."/>
        </authorList>
    </citation>
    <scope>NUCLEOTIDE SEQUENCE [LARGE SCALE GENOMIC DNA]</scope>
    <source>
        <strain evidence="5 6">ATCC 21782</strain>
    </source>
</reference>
<dbReference type="RefSeq" id="WP_150210366.1">
    <property type="nucleotide sequence ID" value="NZ_CP029190.1"/>
</dbReference>
<dbReference type="SUPFAM" id="SSF53335">
    <property type="entry name" value="S-adenosyl-L-methionine-dependent methyltransferases"/>
    <property type="match status" value="1"/>
</dbReference>
<comment type="similarity">
    <text evidence="1">Belongs to the methyltransferase superfamily.</text>
</comment>
<evidence type="ECO:0000256" key="3">
    <source>
        <dbReference type="ARBA" id="ARBA00022679"/>
    </source>
</evidence>
<feature type="domain" description="Methyltransferase type 11" evidence="4">
    <location>
        <begin position="50"/>
        <end position="138"/>
    </location>
</feature>
<dbReference type="Gene3D" id="3.40.50.150">
    <property type="entry name" value="Vaccinia Virus protein VP39"/>
    <property type="match status" value="1"/>
</dbReference>